<comment type="caution">
    <text evidence="2">The sequence shown here is derived from an EMBL/GenBank/DDBJ whole genome shotgun (WGS) entry which is preliminary data.</text>
</comment>
<organism evidence="2 3">
    <name type="scientific">Dermatophagoides pteronyssinus</name>
    <name type="common">European house dust mite</name>
    <dbReference type="NCBI Taxonomy" id="6956"/>
    <lineage>
        <taxon>Eukaryota</taxon>
        <taxon>Metazoa</taxon>
        <taxon>Ecdysozoa</taxon>
        <taxon>Arthropoda</taxon>
        <taxon>Chelicerata</taxon>
        <taxon>Arachnida</taxon>
        <taxon>Acari</taxon>
        <taxon>Acariformes</taxon>
        <taxon>Sarcoptiformes</taxon>
        <taxon>Astigmata</taxon>
        <taxon>Psoroptidia</taxon>
        <taxon>Analgoidea</taxon>
        <taxon>Pyroglyphidae</taxon>
        <taxon>Dermatophagoidinae</taxon>
        <taxon>Dermatophagoides</taxon>
    </lineage>
</organism>
<protein>
    <submittedName>
        <fullName evidence="2">Uncharacterized protein</fullName>
    </submittedName>
</protein>
<keyword evidence="1" id="KW-0472">Membrane</keyword>
<evidence type="ECO:0000313" key="3">
    <source>
        <dbReference type="Proteomes" id="UP000887458"/>
    </source>
</evidence>
<name>A0ABQ8JKF8_DERPT</name>
<reference evidence="2 3" key="2">
    <citation type="journal article" date="2022" name="Mol. Biol. Evol.">
        <title>Comparative Genomics Reveals Insights into the Divergent Evolution of Astigmatic Mites and Household Pest Adaptations.</title>
        <authorList>
            <person name="Xiong Q."/>
            <person name="Wan A.T."/>
            <person name="Liu X."/>
            <person name="Fung C.S."/>
            <person name="Xiao X."/>
            <person name="Malainual N."/>
            <person name="Hou J."/>
            <person name="Wang L."/>
            <person name="Wang M."/>
            <person name="Yang K.Y."/>
            <person name="Cui Y."/>
            <person name="Leung E.L."/>
            <person name="Nong W."/>
            <person name="Shin S.K."/>
            <person name="Au S.W."/>
            <person name="Jeong K.Y."/>
            <person name="Chew F.T."/>
            <person name="Hui J.H."/>
            <person name="Leung T.F."/>
            <person name="Tungtrongchitr A."/>
            <person name="Zhong N."/>
            <person name="Liu Z."/>
            <person name="Tsui S.K."/>
        </authorList>
    </citation>
    <scope>NUCLEOTIDE SEQUENCE [LARGE SCALE GENOMIC DNA]</scope>
    <source>
        <strain evidence="2">Derp</strain>
    </source>
</reference>
<evidence type="ECO:0000256" key="1">
    <source>
        <dbReference type="SAM" id="Phobius"/>
    </source>
</evidence>
<reference evidence="2 3" key="1">
    <citation type="journal article" date="2018" name="J. Allergy Clin. Immunol.">
        <title>High-quality assembly of Dermatophagoides pteronyssinus genome and transcriptome reveals a wide range of novel allergens.</title>
        <authorList>
            <person name="Liu X.Y."/>
            <person name="Yang K.Y."/>
            <person name="Wang M.Q."/>
            <person name="Kwok J.S."/>
            <person name="Zeng X."/>
            <person name="Yang Z."/>
            <person name="Xiao X.J."/>
            <person name="Lau C.P."/>
            <person name="Li Y."/>
            <person name="Huang Z.M."/>
            <person name="Ba J.G."/>
            <person name="Yim A.K."/>
            <person name="Ouyang C.Y."/>
            <person name="Ngai S.M."/>
            <person name="Chan T.F."/>
            <person name="Leung E.L."/>
            <person name="Liu L."/>
            <person name="Liu Z.G."/>
            <person name="Tsui S.K."/>
        </authorList>
    </citation>
    <scope>NUCLEOTIDE SEQUENCE [LARGE SCALE GENOMIC DNA]</scope>
    <source>
        <strain evidence="2">Derp</strain>
    </source>
</reference>
<evidence type="ECO:0000313" key="2">
    <source>
        <dbReference type="EMBL" id="KAH9423091.1"/>
    </source>
</evidence>
<accession>A0ABQ8JKF8</accession>
<gene>
    <name evidence="2" type="ORF">DERP_007685</name>
</gene>
<keyword evidence="3" id="KW-1185">Reference proteome</keyword>
<proteinExistence type="predicted"/>
<sequence>MPNAKFYSISGSIALMFILSYVIWIIQPNIAMKPCHSLDSMLYPIHSDLNLTVSIEVIAFFCEPTDHDDQKIYEFRPIEF</sequence>
<dbReference type="EMBL" id="NJHN03000034">
    <property type="protein sequence ID" value="KAH9423091.1"/>
    <property type="molecule type" value="Genomic_DNA"/>
</dbReference>
<keyword evidence="1" id="KW-1133">Transmembrane helix</keyword>
<feature type="transmembrane region" description="Helical" evidence="1">
    <location>
        <begin position="6"/>
        <end position="26"/>
    </location>
</feature>
<dbReference type="Proteomes" id="UP000887458">
    <property type="component" value="Unassembled WGS sequence"/>
</dbReference>
<keyword evidence="1" id="KW-0812">Transmembrane</keyword>